<evidence type="ECO:0000313" key="2">
    <source>
        <dbReference type="Proteomes" id="UP001059824"/>
    </source>
</evidence>
<gene>
    <name evidence="1" type="ORF">GII36_04150</name>
</gene>
<keyword evidence="2" id="KW-1185">Reference proteome</keyword>
<sequence>MIERELLEKEAMAEVYACWYYDLADTLYETPDEDLLAIVNHTHMCITCER</sequence>
<dbReference type="Proteomes" id="UP001059824">
    <property type="component" value="Chromosome"/>
</dbReference>
<dbReference type="RefSeq" id="WP_260762770.1">
    <property type="nucleotide sequence ID" value="NZ_CP045921.1"/>
</dbReference>
<accession>A0A857MPK4</accession>
<proteinExistence type="predicted"/>
<organism evidence="1 2">
    <name type="scientific">Candidatus Mycosynbacter amalyticus</name>
    <dbReference type="NCBI Taxonomy" id="2665156"/>
    <lineage>
        <taxon>Bacteria</taxon>
        <taxon>Candidatus Saccharimonadota</taxon>
        <taxon>Candidatus Saccharimonadota incertae sedis</taxon>
        <taxon>Candidatus Mycosynbacter</taxon>
    </lineage>
</organism>
<protein>
    <submittedName>
        <fullName evidence="1">Uncharacterized protein</fullName>
    </submittedName>
</protein>
<dbReference type="EMBL" id="CP045921">
    <property type="protein sequence ID" value="QHN43021.1"/>
    <property type="molecule type" value="Genomic_DNA"/>
</dbReference>
<name>A0A857MPK4_9BACT</name>
<reference evidence="1" key="1">
    <citation type="journal article" date="2021" name="Nat. Microbiol.">
        <title>Cocultivation of an ultrasmall environmental parasitic bacterium with lytic ability against bacteria associated with wastewater foams.</title>
        <authorList>
            <person name="Batinovic S."/>
            <person name="Rose J.J.A."/>
            <person name="Ratcliffe J."/>
            <person name="Seviour R.J."/>
            <person name="Petrovski S."/>
        </authorList>
    </citation>
    <scope>NUCLEOTIDE SEQUENCE</scope>
    <source>
        <strain evidence="1">JR1</strain>
    </source>
</reference>
<dbReference type="KEGG" id="mama:GII36_04150"/>
<dbReference type="AlphaFoldDB" id="A0A857MPK4"/>
<evidence type="ECO:0000313" key="1">
    <source>
        <dbReference type="EMBL" id="QHN43021.1"/>
    </source>
</evidence>